<dbReference type="Proteomes" id="UP000255291">
    <property type="component" value="Unassembled WGS sequence"/>
</dbReference>
<dbReference type="InterPro" id="IPR027417">
    <property type="entry name" value="P-loop_NTPase"/>
</dbReference>
<organism evidence="1 2">
    <name type="scientific">Enterobacter roggenkampii</name>
    <dbReference type="NCBI Taxonomy" id="1812935"/>
    <lineage>
        <taxon>Bacteria</taxon>
        <taxon>Pseudomonadati</taxon>
        <taxon>Pseudomonadota</taxon>
        <taxon>Gammaproteobacteria</taxon>
        <taxon>Enterobacterales</taxon>
        <taxon>Enterobacteriaceae</taxon>
        <taxon>Enterobacter</taxon>
        <taxon>Enterobacter cloacae complex</taxon>
    </lineage>
</organism>
<dbReference type="EMBL" id="QRBW01000542">
    <property type="protein sequence ID" value="RDT47051.1"/>
    <property type="molecule type" value="Genomic_DNA"/>
</dbReference>
<reference evidence="1 2" key="1">
    <citation type="submission" date="2018-07" db="EMBL/GenBank/DDBJ databases">
        <title>The use of a cohorting ward and systematic surveillance cultures for the control of a Klebsiella pneumoniae carbapenemase (KPC)-producing Enterobacteriaceae outbreak.</title>
        <authorList>
            <person name="Doi Y."/>
        </authorList>
    </citation>
    <scope>NUCLEOTIDE SEQUENCE [LARGE SCALE GENOMIC DNA]</scope>
    <source>
        <strain evidence="1 2">1-RC-17-04017</strain>
    </source>
</reference>
<evidence type="ECO:0000313" key="1">
    <source>
        <dbReference type="EMBL" id="RDT47051.1"/>
    </source>
</evidence>
<feature type="non-terminal residue" evidence="1">
    <location>
        <position position="1"/>
    </location>
</feature>
<sequence>LCKVDLLVLDEVGIQRDSRGEKVLLNQIIDRRLAAMRPVGVLTNLNYDALVETLGARVIDRLRMDNGIWVNFDWE</sequence>
<accession>A0ABD7GN98</accession>
<dbReference type="Gene3D" id="3.40.50.300">
    <property type="entry name" value="P-loop containing nucleotide triphosphate hydrolases"/>
    <property type="match status" value="1"/>
</dbReference>
<gene>
    <name evidence="1" type="ORF">DXF87_26905</name>
</gene>
<name>A0ABD7GN98_9ENTR</name>
<feature type="non-terminal residue" evidence="1">
    <location>
        <position position="75"/>
    </location>
</feature>
<protein>
    <submittedName>
        <fullName evidence="1">DNA replication protein DnaC</fullName>
    </submittedName>
</protein>
<dbReference type="AlphaFoldDB" id="A0ABD7GN98"/>
<comment type="caution">
    <text evidence="1">The sequence shown here is derived from an EMBL/GenBank/DDBJ whole genome shotgun (WGS) entry which is preliminary data.</text>
</comment>
<proteinExistence type="predicted"/>
<evidence type="ECO:0000313" key="2">
    <source>
        <dbReference type="Proteomes" id="UP000255291"/>
    </source>
</evidence>